<evidence type="ECO:0000256" key="1">
    <source>
        <dbReference type="ARBA" id="ARBA00004651"/>
    </source>
</evidence>
<feature type="transmembrane region" description="Helical" evidence="6">
    <location>
        <begin position="91"/>
        <end position="110"/>
    </location>
</feature>
<dbReference type="InterPro" id="IPR052770">
    <property type="entry name" value="Cobalt_transport_CbiQ"/>
</dbReference>
<evidence type="ECO:0000256" key="2">
    <source>
        <dbReference type="ARBA" id="ARBA00022475"/>
    </source>
</evidence>
<dbReference type="STRING" id="1794912.AXX12_09850"/>
<dbReference type="CDD" id="cd16914">
    <property type="entry name" value="EcfT"/>
    <property type="match status" value="1"/>
</dbReference>
<keyword evidence="2" id="KW-1003">Cell membrane</keyword>
<dbReference type="EMBL" id="LSGP01000017">
    <property type="protein sequence ID" value="KYZ76707.1"/>
    <property type="molecule type" value="Genomic_DNA"/>
</dbReference>
<feature type="transmembrane region" description="Helical" evidence="6">
    <location>
        <begin position="187"/>
        <end position="205"/>
    </location>
</feature>
<feature type="transmembrane region" description="Helical" evidence="6">
    <location>
        <begin position="21"/>
        <end position="48"/>
    </location>
</feature>
<comment type="caution">
    <text evidence="7">The sequence shown here is derived from an EMBL/GenBank/DDBJ whole genome shotgun (WGS) entry which is preliminary data.</text>
</comment>
<keyword evidence="5 6" id="KW-0472">Membrane</keyword>
<accession>A0A154BS37</accession>
<evidence type="ECO:0000256" key="4">
    <source>
        <dbReference type="ARBA" id="ARBA00022989"/>
    </source>
</evidence>
<keyword evidence="4 6" id="KW-1133">Transmembrane helix</keyword>
<name>A0A154BS37_ANASB</name>
<feature type="transmembrane region" description="Helical" evidence="6">
    <location>
        <begin position="238"/>
        <end position="259"/>
    </location>
</feature>
<dbReference type="OrthoDB" id="9815246at2"/>
<evidence type="ECO:0000256" key="5">
    <source>
        <dbReference type="ARBA" id="ARBA00023136"/>
    </source>
</evidence>
<dbReference type="Proteomes" id="UP000076268">
    <property type="component" value="Unassembled WGS sequence"/>
</dbReference>
<evidence type="ECO:0000256" key="3">
    <source>
        <dbReference type="ARBA" id="ARBA00022692"/>
    </source>
</evidence>
<dbReference type="GO" id="GO:0006824">
    <property type="term" value="P:cobalt ion transport"/>
    <property type="evidence" value="ECO:0007669"/>
    <property type="project" value="InterPro"/>
</dbReference>
<feature type="transmembrane region" description="Helical" evidence="6">
    <location>
        <begin position="60"/>
        <end position="79"/>
    </location>
</feature>
<evidence type="ECO:0000313" key="7">
    <source>
        <dbReference type="EMBL" id="KYZ76707.1"/>
    </source>
</evidence>
<evidence type="ECO:0000256" key="6">
    <source>
        <dbReference type="SAM" id="Phobius"/>
    </source>
</evidence>
<dbReference type="InterPro" id="IPR003339">
    <property type="entry name" value="ABC/ECF_trnsptr_transmembrane"/>
</dbReference>
<dbReference type="Pfam" id="PF02361">
    <property type="entry name" value="CbiQ"/>
    <property type="match status" value="1"/>
</dbReference>
<keyword evidence="8" id="KW-1185">Reference proteome</keyword>
<feature type="transmembrane region" description="Helical" evidence="6">
    <location>
        <begin position="148"/>
        <end position="167"/>
    </location>
</feature>
<dbReference type="PANTHER" id="PTHR43723">
    <property type="entry name" value="COBALT TRANSPORT PROTEIN CBIQ"/>
    <property type="match status" value="1"/>
</dbReference>
<feature type="transmembrane region" description="Helical" evidence="6">
    <location>
        <begin position="116"/>
        <end position="136"/>
    </location>
</feature>
<keyword evidence="3 6" id="KW-0812">Transmembrane</keyword>
<sequence>MMNIDKYAYMSKLKHTDPLQKLIFSVLTLCVCLWADSIQVSALVLLIMGWCTVYKGGTPLVLFLKMMMAPTSFLVIGVLPIAVNLSLNKEIFLFSISIFGAYAGVTQSSIQTAAHLVAKALGAVACLYYLSLNTPMVDLLAVLHRLKIPTLFIELMGLIYRFIFILFETAETMFTAQSSRLGYTSLASSYRALAALATTLFISAFKRSDELYTALEARGYDGELNVLEEPFKAHWTEYIFPGLVNLFLILIACFEKMYWG</sequence>
<dbReference type="NCBIfam" id="TIGR02454">
    <property type="entry name" value="ECF_T_CbiQ"/>
    <property type="match status" value="1"/>
</dbReference>
<evidence type="ECO:0000313" key="8">
    <source>
        <dbReference type="Proteomes" id="UP000076268"/>
    </source>
</evidence>
<dbReference type="InterPro" id="IPR012809">
    <property type="entry name" value="ECF_CbiQ"/>
</dbReference>
<organism evidence="7 8">
    <name type="scientific">Anaerosporomusa subterranea</name>
    <dbReference type="NCBI Taxonomy" id="1794912"/>
    <lineage>
        <taxon>Bacteria</taxon>
        <taxon>Bacillati</taxon>
        <taxon>Bacillota</taxon>
        <taxon>Negativicutes</taxon>
        <taxon>Acetonemataceae</taxon>
        <taxon>Anaerosporomusa</taxon>
    </lineage>
</organism>
<gene>
    <name evidence="7" type="ORF">AXX12_09850</name>
</gene>
<dbReference type="GO" id="GO:0043190">
    <property type="term" value="C:ATP-binding cassette (ABC) transporter complex"/>
    <property type="evidence" value="ECO:0007669"/>
    <property type="project" value="InterPro"/>
</dbReference>
<comment type="subcellular location">
    <subcellularLocation>
        <location evidence="1">Cell membrane</location>
        <topology evidence="1">Multi-pass membrane protein</topology>
    </subcellularLocation>
</comment>
<reference evidence="7 8" key="1">
    <citation type="submission" date="2016-02" db="EMBL/GenBank/DDBJ databases">
        <title>Anaerosporomusa subterraneum gen. nov., sp. nov., a spore-forming obligate anaerobe isolated from saprolite.</title>
        <authorList>
            <person name="Choi J.K."/>
            <person name="Shah M."/>
            <person name="Yee N."/>
        </authorList>
    </citation>
    <scope>NUCLEOTIDE SEQUENCE [LARGE SCALE GENOMIC DNA]</scope>
    <source>
        <strain evidence="7 8">RU4</strain>
    </source>
</reference>
<proteinExistence type="predicted"/>
<dbReference type="PANTHER" id="PTHR43723:SF1">
    <property type="entry name" value="COBALT TRANSPORT PROTEIN CBIQ"/>
    <property type="match status" value="1"/>
</dbReference>
<dbReference type="AlphaFoldDB" id="A0A154BS37"/>
<dbReference type="RefSeq" id="WP_066242632.1">
    <property type="nucleotide sequence ID" value="NZ_LSGP01000017.1"/>
</dbReference>
<protein>
    <submittedName>
        <fullName evidence="7">Cobalt ABC transporter permease</fullName>
    </submittedName>
</protein>